<gene>
    <name evidence="6" type="ORF">HHK36_019645</name>
</gene>
<dbReference type="GO" id="GO:0016926">
    <property type="term" value="P:protein desumoylation"/>
    <property type="evidence" value="ECO:0007669"/>
    <property type="project" value="TreeGrafter"/>
</dbReference>
<dbReference type="PANTHER" id="PTHR12606:SF1">
    <property type="entry name" value="UBIQUITIN-LIKE-SPECIFIC PROTEASE 1A"/>
    <property type="match status" value="1"/>
</dbReference>
<dbReference type="Proteomes" id="UP000655225">
    <property type="component" value="Unassembled WGS sequence"/>
</dbReference>
<dbReference type="GO" id="GO:0016929">
    <property type="term" value="F:deSUMOylase activity"/>
    <property type="evidence" value="ECO:0007669"/>
    <property type="project" value="TreeGrafter"/>
</dbReference>
<protein>
    <recommendedName>
        <fullName evidence="5">Ubiquitin-like protease family profile domain-containing protein</fullName>
    </recommendedName>
</protein>
<dbReference type="Pfam" id="PF02902">
    <property type="entry name" value="Peptidase_C48"/>
    <property type="match status" value="1"/>
</dbReference>
<organism evidence="6 7">
    <name type="scientific">Tetracentron sinense</name>
    <name type="common">Spur-leaf</name>
    <dbReference type="NCBI Taxonomy" id="13715"/>
    <lineage>
        <taxon>Eukaryota</taxon>
        <taxon>Viridiplantae</taxon>
        <taxon>Streptophyta</taxon>
        <taxon>Embryophyta</taxon>
        <taxon>Tracheophyta</taxon>
        <taxon>Spermatophyta</taxon>
        <taxon>Magnoliopsida</taxon>
        <taxon>Trochodendrales</taxon>
        <taxon>Trochodendraceae</taxon>
        <taxon>Tetracentron</taxon>
    </lineage>
</organism>
<evidence type="ECO:0000313" key="7">
    <source>
        <dbReference type="Proteomes" id="UP000655225"/>
    </source>
</evidence>
<evidence type="ECO:0000259" key="5">
    <source>
        <dbReference type="Pfam" id="PF02902"/>
    </source>
</evidence>
<evidence type="ECO:0000256" key="1">
    <source>
        <dbReference type="ARBA" id="ARBA00005234"/>
    </source>
</evidence>
<dbReference type="EMBL" id="JABCRI010000013">
    <property type="protein sequence ID" value="KAF8395695.1"/>
    <property type="molecule type" value="Genomic_DNA"/>
</dbReference>
<proteinExistence type="inferred from homology"/>
<dbReference type="AlphaFoldDB" id="A0A834YXQ7"/>
<evidence type="ECO:0000256" key="3">
    <source>
        <dbReference type="ARBA" id="ARBA00022801"/>
    </source>
</evidence>
<dbReference type="Gene3D" id="3.40.395.10">
    <property type="entry name" value="Adenoviral Proteinase, Chain A"/>
    <property type="match status" value="1"/>
</dbReference>
<dbReference type="InterPro" id="IPR003653">
    <property type="entry name" value="Peptidase_C48_C"/>
</dbReference>
<evidence type="ECO:0000256" key="4">
    <source>
        <dbReference type="ARBA" id="ARBA00022807"/>
    </source>
</evidence>
<dbReference type="SUPFAM" id="SSF54001">
    <property type="entry name" value="Cysteine proteinases"/>
    <property type="match status" value="1"/>
</dbReference>
<sequence>MKDEFLAALDQRKPKYNIYGCVIAFQLKLKKELLLTDLEKEQQVVKDVLVRMPFTSMTAAHEEEKGEEEEEVGDEEDEVSPTLVCNIAMTHELLQDLATPSRLVTSECERVYLPFYHESHWTLVVLEPPKREILLFDSLYKNLEERYATKVQVLKEYIPILFHMTRDKCVLEGGEWVVKGITYVPKQQNVVFVLKYIDFLCFGLPIAFNKADIVHFRKRMAFELMTGAALL</sequence>
<keyword evidence="2" id="KW-0645">Protease</keyword>
<name>A0A834YXQ7_TETSI</name>
<comment type="caution">
    <text evidence="6">The sequence shown here is derived from an EMBL/GenBank/DDBJ whole genome shotgun (WGS) entry which is preliminary data.</text>
</comment>
<evidence type="ECO:0000256" key="2">
    <source>
        <dbReference type="ARBA" id="ARBA00022670"/>
    </source>
</evidence>
<accession>A0A834YXQ7</accession>
<evidence type="ECO:0000313" key="6">
    <source>
        <dbReference type="EMBL" id="KAF8395695.1"/>
    </source>
</evidence>
<dbReference type="InterPro" id="IPR038765">
    <property type="entry name" value="Papain-like_cys_pep_sf"/>
</dbReference>
<dbReference type="GO" id="GO:0005634">
    <property type="term" value="C:nucleus"/>
    <property type="evidence" value="ECO:0007669"/>
    <property type="project" value="TreeGrafter"/>
</dbReference>
<keyword evidence="4" id="KW-0788">Thiol protease</keyword>
<reference evidence="6 7" key="1">
    <citation type="submission" date="2020-04" db="EMBL/GenBank/DDBJ databases">
        <title>Plant Genome Project.</title>
        <authorList>
            <person name="Zhang R.-G."/>
        </authorList>
    </citation>
    <scope>NUCLEOTIDE SEQUENCE [LARGE SCALE GENOMIC DNA]</scope>
    <source>
        <strain evidence="6">YNK0</strain>
        <tissue evidence="6">Leaf</tissue>
    </source>
</reference>
<dbReference type="GO" id="GO:0006508">
    <property type="term" value="P:proteolysis"/>
    <property type="evidence" value="ECO:0007669"/>
    <property type="project" value="UniProtKB-KW"/>
</dbReference>
<feature type="domain" description="Ubiquitin-like protease family profile" evidence="5">
    <location>
        <begin position="107"/>
        <end position="223"/>
    </location>
</feature>
<comment type="similarity">
    <text evidence="1">Belongs to the peptidase C48 family.</text>
</comment>
<keyword evidence="7" id="KW-1185">Reference proteome</keyword>
<dbReference type="PANTHER" id="PTHR12606">
    <property type="entry name" value="SENTRIN/SUMO-SPECIFIC PROTEASE"/>
    <property type="match status" value="1"/>
</dbReference>
<keyword evidence="3" id="KW-0378">Hydrolase</keyword>